<dbReference type="Gene3D" id="1.20.58.340">
    <property type="entry name" value="Magnesium transport protein CorA, transmembrane region"/>
    <property type="match status" value="1"/>
</dbReference>
<dbReference type="GO" id="GO:0016020">
    <property type="term" value="C:membrane"/>
    <property type="evidence" value="ECO:0007669"/>
    <property type="project" value="UniProtKB-SubCell"/>
</dbReference>
<dbReference type="STRING" id="1149755.A0A2J6SDU0"/>
<dbReference type="SUPFAM" id="SSF144083">
    <property type="entry name" value="Magnesium transport protein CorA, transmembrane region"/>
    <property type="match status" value="1"/>
</dbReference>
<dbReference type="Proteomes" id="UP000235786">
    <property type="component" value="Unassembled WGS sequence"/>
</dbReference>
<dbReference type="InterPro" id="IPR002523">
    <property type="entry name" value="MgTranspt_CorA/ZnTranspt_ZntB"/>
</dbReference>
<feature type="compositionally biased region" description="Basic and acidic residues" evidence="5">
    <location>
        <begin position="393"/>
        <end position="403"/>
    </location>
</feature>
<feature type="region of interest" description="Disordered" evidence="5">
    <location>
        <begin position="1077"/>
        <end position="1130"/>
    </location>
</feature>
<evidence type="ECO:0000313" key="7">
    <source>
        <dbReference type="EMBL" id="PMD48934.1"/>
    </source>
</evidence>
<feature type="compositionally biased region" description="Basic and acidic residues" evidence="5">
    <location>
        <begin position="870"/>
        <end position="880"/>
    </location>
</feature>
<keyword evidence="2 6" id="KW-0812">Transmembrane</keyword>
<keyword evidence="4 6" id="KW-0472">Membrane</keyword>
<feature type="region of interest" description="Disordered" evidence="5">
    <location>
        <begin position="861"/>
        <end position="880"/>
    </location>
</feature>
<feature type="transmembrane region" description="Helical" evidence="6">
    <location>
        <begin position="956"/>
        <end position="977"/>
    </location>
</feature>
<feature type="compositionally biased region" description="Acidic residues" evidence="5">
    <location>
        <begin position="219"/>
        <end position="229"/>
    </location>
</feature>
<feature type="compositionally biased region" description="Polar residues" evidence="5">
    <location>
        <begin position="169"/>
        <end position="185"/>
    </location>
</feature>
<dbReference type="PANTHER" id="PTHR47685:SF1">
    <property type="entry name" value="MAGNESIUM TRANSPORT PROTEIN CORA"/>
    <property type="match status" value="1"/>
</dbReference>
<keyword evidence="3 6" id="KW-1133">Transmembrane helix</keyword>
<gene>
    <name evidence="7" type="ORF">L207DRAFT_560481</name>
</gene>
<dbReference type="OrthoDB" id="341259at2759"/>
<feature type="region of interest" description="Disordered" evidence="5">
    <location>
        <begin position="393"/>
        <end position="413"/>
    </location>
</feature>
<feature type="region of interest" description="Disordered" evidence="5">
    <location>
        <begin position="159"/>
        <end position="244"/>
    </location>
</feature>
<feature type="compositionally biased region" description="Basic and acidic residues" evidence="5">
    <location>
        <begin position="1077"/>
        <end position="1091"/>
    </location>
</feature>
<comment type="subcellular location">
    <subcellularLocation>
        <location evidence="1">Membrane</location>
        <topology evidence="1">Multi-pass membrane protein</topology>
    </subcellularLocation>
</comment>
<name>A0A2J6SDU0_HYAVF</name>
<feature type="transmembrane region" description="Helical" evidence="6">
    <location>
        <begin position="997"/>
        <end position="1018"/>
    </location>
</feature>
<feature type="compositionally biased region" description="Basic and acidic residues" evidence="5">
    <location>
        <begin position="230"/>
        <end position="244"/>
    </location>
</feature>
<dbReference type="InterPro" id="IPR045863">
    <property type="entry name" value="CorA_TM1_TM2"/>
</dbReference>
<feature type="compositionally biased region" description="Basic and acidic residues" evidence="5">
    <location>
        <begin position="209"/>
        <end position="218"/>
    </location>
</feature>
<evidence type="ECO:0000313" key="8">
    <source>
        <dbReference type="Proteomes" id="UP000235786"/>
    </source>
</evidence>
<evidence type="ECO:0000256" key="4">
    <source>
        <dbReference type="ARBA" id="ARBA00023136"/>
    </source>
</evidence>
<dbReference type="Pfam" id="PF01544">
    <property type="entry name" value="CorA"/>
    <property type="match status" value="1"/>
</dbReference>
<protein>
    <recommendedName>
        <fullName evidence="9">Cora-domain-containing protein</fullName>
    </recommendedName>
</protein>
<keyword evidence="8" id="KW-1185">Reference proteome</keyword>
<dbReference type="GO" id="GO:0046873">
    <property type="term" value="F:metal ion transmembrane transporter activity"/>
    <property type="evidence" value="ECO:0007669"/>
    <property type="project" value="InterPro"/>
</dbReference>
<evidence type="ECO:0008006" key="9">
    <source>
        <dbReference type="Google" id="ProtNLM"/>
    </source>
</evidence>
<reference evidence="7 8" key="1">
    <citation type="submission" date="2016-04" db="EMBL/GenBank/DDBJ databases">
        <title>A degradative enzymes factory behind the ericoid mycorrhizal symbiosis.</title>
        <authorList>
            <consortium name="DOE Joint Genome Institute"/>
            <person name="Martino E."/>
            <person name="Morin E."/>
            <person name="Grelet G."/>
            <person name="Kuo A."/>
            <person name="Kohler A."/>
            <person name="Daghino S."/>
            <person name="Barry K."/>
            <person name="Choi C."/>
            <person name="Cichocki N."/>
            <person name="Clum A."/>
            <person name="Copeland A."/>
            <person name="Hainaut M."/>
            <person name="Haridas S."/>
            <person name="Labutti K."/>
            <person name="Lindquist E."/>
            <person name="Lipzen A."/>
            <person name="Khouja H.-R."/>
            <person name="Murat C."/>
            <person name="Ohm R."/>
            <person name="Olson A."/>
            <person name="Spatafora J."/>
            <person name="Veneault-Fourrey C."/>
            <person name="Henrissat B."/>
            <person name="Grigoriev I."/>
            <person name="Martin F."/>
            <person name="Perotto S."/>
        </authorList>
    </citation>
    <scope>NUCLEOTIDE SEQUENCE [LARGE SCALE GENOMIC DNA]</scope>
    <source>
        <strain evidence="7 8">F</strain>
    </source>
</reference>
<evidence type="ECO:0000256" key="1">
    <source>
        <dbReference type="ARBA" id="ARBA00004141"/>
    </source>
</evidence>
<proteinExistence type="predicted"/>
<dbReference type="AlphaFoldDB" id="A0A2J6SDU0"/>
<evidence type="ECO:0000256" key="2">
    <source>
        <dbReference type="ARBA" id="ARBA00022692"/>
    </source>
</evidence>
<feature type="compositionally biased region" description="Low complexity" evidence="5">
    <location>
        <begin position="837"/>
        <end position="855"/>
    </location>
</feature>
<feature type="region of interest" description="Disordered" evidence="5">
    <location>
        <begin position="833"/>
        <end position="855"/>
    </location>
</feature>
<dbReference type="PANTHER" id="PTHR47685">
    <property type="entry name" value="MAGNESIUM TRANSPORT PROTEIN CORA"/>
    <property type="match status" value="1"/>
</dbReference>
<feature type="transmembrane region" description="Helical" evidence="6">
    <location>
        <begin position="1024"/>
        <end position="1044"/>
    </location>
</feature>
<dbReference type="EMBL" id="KZ613937">
    <property type="protein sequence ID" value="PMD48934.1"/>
    <property type="molecule type" value="Genomic_DNA"/>
</dbReference>
<evidence type="ECO:0000256" key="6">
    <source>
        <dbReference type="SAM" id="Phobius"/>
    </source>
</evidence>
<evidence type="ECO:0000256" key="5">
    <source>
        <dbReference type="SAM" id="MobiDB-lite"/>
    </source>
</evidence>
<organism evidence="7 8">
    <name type="scientific">Hyaloscypha variabilis (strain UAMH 11265 / GT02V1 / F)</name>
    <name type="common">Meliniomyces variabilis</name>
    <dbReference type="NCBI Taxonomy" id="1149755"/>
    <lineage>
        <taxon>Eukaryota</taxon>
        <taxon>Fungi</taxon>
        <taxon>Dikarya</taxon>
        <taxon>Ascomycota</taxon>
        <taxon>Pezizomycotina</taxon>
        <taxon>Leotiomycetes</taxon>
        <taxon>Helotiales</taxon>
        <taxon>Hyaloscyphaceae</taxon>
        <taxon>Hyaloscypha</taxon>
        <taxon>Hyaloscypha variabilis</taxon>
    </lineage>
</organism>
<feature type="region of interest" description="Disordered" evidence="5">
    <location>
        <begin position="65"/>
        <end position="85"/>
    </location>
</feature>
<evidence type="ECO:0000256" key="3">
    <source>
        <dbReference type="ARBA" id="ARBA00022989"/>
    </source>
</evidence>
<dbReference type="InterPro" id="IPR050829">
    <property type="entry name" value="CorA_MIT"/>
</dbReference>
<sequence>MVAGEHDFLPTCLSDSPHTGNIQNHVLHFLGCIEVDEREGFYAIDNELYNIEFKHVHNHLLREVEAKGHHSGKGKTRSKEQDKGLEREAKKIVTSKLKQLQAACNTELRRIDYLRARLSFDKDTRQLVQDLEASITNWKTSDQYKEFLPKVSDWRLRRSTSSSEHDVESINSGSHAETSSLNQPRIISPEDRRDTGMSRYQTPEDYEPEKDYNLHIIEKEEEDTGDSEGDGQHEKPRSIRQFSDRKVKVDRIFENGQDPETNPLYKGQSSSRVRYIHLPANNMTWVEEAIARYYGEKRPKYDGVYRELQENERTQSYMILRPHFWRGQLHGGRHAPPHARHMRALCDTVSSDPKSVEQSPKNIVLFMPYLHWETDRQREKFAIEVENLTEKWRKRKKDEEERKKKERRKAREKLPKVEFKPWPVEDCQEVSKQNGWFRKFRGKSTIADDAPTSNGKTVQPGPVSGSLDESLQDWCLPYFHKKAPPKLRRPGLEPQDTRIGSFPTLIKSLGYGIKKGLPVKDGRVMSPSPLGQLLIDAARLYEEMANYRDRKLLQKYLHNELPLHPRRTLDQSYYWTLNTTKNRDRDQVVYRSTTSGNFHEYDPKKGNWQDHDEQGITPEMGCDECRANIRKVSRVVMVDQLWMWILDEQTIITCFPKRYGANKQETDASSVHKGIRTRLQNSRQNHIRSVYDLALVIFDECSSTLFDRVKTRDRQPQVMDAFSEAIGNVTNKQTAAFDRLYRWTKTAAKVYRTKSKVDPEAISELHVPLLDIYPEGILQREIKDIEEELEIMLNINRTQRKVLKDFIMHVEHILDPQGRYSFHGRHRKKKINLMNNGDTTTQDEGGTDSQSGHLRYSHYSHTTSSVSNHHLTDEHMDRTDEKDDKHEIYDWFKVNADELVAKVSKRIEDLEALERTAQSTSSSLTDLLALKQQQASVVQAWQSVKQSEEAVSQGRAIMMFTVVTILFLPLSFMASVFGMNAVNFGQGTVKLSQQFKYMFPISFTIIIPIFILAFSTWIRALIWFVYKYTITVTIVKTGFYGLWLKWGLTSRTLLDNAAKETEKLKTEVREQICRMQRDERKKQDEEWEKAHGITPLGPPTNTFRQSMHTSTGLENPQMTRLRGGGPLETV</sequence>
<feature type="compositionally biased region" description="Polar residues" evidence="5">
    <location>
        <begin position="1099"/>
        <end position="1118"/>
    </location>
</feature>
<accession>A0A2J6SDU0</accession>